<sequence length="479" mass="54890">MKKNQSNNYGIFLNILIIVYTLYISLSVFKEKVIVTDDLSKVYESKLISGSYFTYIYSFLDSTTMAARPVSGFVTGTLIYLSKYDESVYLLGLIFFPLSLAVLYMVAKKILSEELAGLITLLYSCSVIGTSIQFSPIMLNSNLATVFFSLSIYFLYVRDKILVSALLFIASILSYEIFFPLILLHLFLIKENKKRILFVIITLGSVVLFRKVIQPLLFVNSYQRDEVSKIFEMKRVVQIAVFSGKLFFKDIFAGLYRGILNLKNLGILEWILALSIPATVYKVFSVYDFKSQSARLRNIAVISFLALLCGFSIFLFSSYIPTIFGFDNRNLGAIRLFYTLFVISIIIYASVRIKLGNKIIAAAFAVIAFLLIATNISVKNSWIYASRFNDELFSKLKTSLDENHIESGNVCLDYNMFNELKNNSHFTLREPVFYNDWEGPMLSERAGIDSRRIHVYNRERKIDCEMVFLYKNGKVVRIK</sequence>
<name>A0AAD0YWH8_CHRID</name>
<feature type="transmembrane region" description="Helical" evidence="1">
    <location>
        <begin position="138"/>
        <end position="156"/>
    </location>
</feature>
<feature type="transmembrane region" description="Helical" evidence="1">
    <location>
        <begin position="163"/>
        <end position="189"/>
    </location>
</feature>
<feature type="transmembrane region" description="Helical" evidence="1">
    <location>
        <begin position="88"/>
        <end position="107"/>
    </location>
</feature>
<keyword evidence="1" id="KW-0812">Transmembrane</keyword>
<protein>
    <submittedName>
        <fullName evidence="2">Uncharacterized protein</fullName>
    </submittedName>
</protein>
<reference evidence="2 3" key="1">
    <citation type="submission" date="2018-11" db="EMBL/GenBank/DDBJ databases">
        <title>Proposal to divide the Flavobacteriaceae and reorganize its genera based on Amino Acid Identity values calculated from whole genome sequences.</title>
        <authorList>
            <person name="Nicholson A.C."/>
            <person name="Gulvik C.A."/>
            <person name="Whitney A.M."/>
            <person name="Humrighouse B.W."/>
            <person name="Bell M."/>
            <person name="Holmes B."/>
            <person name="Steigerwalt A.G."/>
            <person name="Villarma A."/>
            <person name="Sheth M."/>
            <person name="Batra D."/>
            <person name="Pryor J."/>
            <person name="Bernardet J.-F."/>
            <person name="Hugo C."/>
            <person name="Kampfer P."/>
            <person name="Newman J."/>
            <person name="McQuiston J.R."/>
        </authorList>
    </citation>
    <scope>NUCLEOTIDE SEQUENCE [LARGE SCALE GENOMIC DNA]</scope>
    <source>
        <strain evidence="2 3">H5559</strain>
    </source>
</reference>
<evidence type="ECO:0000313" key="2">
    <source>
        <dbReference type="EMBL" id="AZB18001.1"/>
    </source>
</evidence>
<feature type="transmembrane region" description="Helical" evidence="1">
    <location>
        <begin position="358"/>
        <end position="378"/>
    </location>
</feature>
<proteinExistence type="predicted"/>
<keyword evidence="1" id="KW-1133">Transmembrane helix</keyword>
<feature type="transmembrane region" description="Helical" evidence="1">
    <location>
        <begin position="265"/>
        <end position="287"/>
    </location>
</feature>
<dbReference type="Proteomes" id="UP000269015">
    <property type="component" value="Chromosome"/>
</dbReference>
<dbReference type="EMBL" id="CP033930">
    <property type="protein sequence ID" value="AZB18001.1"/>
    <property type="molecule type" value="Genomic_DNA"/>
</dbReference>
<feature type="transmembrane region" description="Helical" evidence="1">
    <location>
        <begin position="332"/>
        <end position="351"/>
    </location>
</feature>
<dbReference type="AlphaFoldDB" id="A0AAD0YWH8"/>
<evidence type="ECO:0000256" key="1">
    <source>
        <dbReference type="SAM" id="Phobius"/>
    </source>
</evidence>
<accession>A0AAD0YWH8</accession>
<feature type="transmembrane region" description="Helical" evidence="1">
    <location>
        <begin position="195"/>
        <end position="218"/>
    </location>
</feature>
<feature type="transmembrane region" description="Helical" evidence="1">
    <location>
        <begin position="114"/>
        <end position="132"/>
    </location>
</feature>
<feature type="transmembrane region" description="Helical" evidence="1">
    <location>
        <begin position="299"/>
        <end position="320"/>
    </location>
</feature>
<feature type="transmembrane region" description="Helical" evidence="1">
    <location>
        <begin position="12"/>
        <end position="29"/>
    </location>
</feature>
<organism evidence="2 3">
    <name type="scientific">Chryseobacterium indologenes</name>
    <name type="common">Flavobacterium indologenes</name>
    <dbReference type="NCBI Taxonomy" id="253"/>
    <lineage>
        <taxon>Bacteria</taxon>
        <taxon>Pseudomonadati</taxon>
        <taxon>Bacteroidota</taxon>
        <taxon>Flavobacteriia</taxon>
        <taxon>Flavobacteriales</taxon>
        <taxon>Weeksellaceae</taxon>
        <taxon>Chryseobacterium group</taxon>
        <taxon>Chryseobacterium</taxon>
    </lineage>
</organism>
<evidence type="ECO:0000313" key="3">
    <source>
        <dbReference type="Proteomes" id="UP000269015"/>
    </source>
</evidence>
<dbReference type="RefSeq" id="WP_061085310.1">
    <property type="nucleotide sequence ID" value="NZ_CP023968.1"/>
</dbReference>
<keyword evidence="1" id="KW-0472">Membrane</keyword>
<gene>
    <name evidence="2" type="ORF">EG352_09560</name>
</gene>